<evidence type="ECO:0000313" key="4">
    <source>
        <dbReference type="EMBL" id="KAK9268337.1"/>
    </source>
</evidence>
<evidence type="ECO:0000256" key="2">
    <source>
        <dbReference type="SAM" id="Phobius"/>
    </source>
</evidence>
<organism evidence="4 5">
    <name type="scientific">Liquidambar formosana</name>
    <name type="common">Formosan gum</name>
    <dbReference type="NCBI Taxonomy" id="63359"/>
    <lineage>
        <taxon>Eukaryota</taxon>
        <taxon>Viridiplantae</taxon>
        <taxon>Streptophyta</taxon>
        <taxon>Embryophyta</taxon>
        <taxon>Tracheophyta</taxon>
        <taxon>Spermatophyta</taxon>
        <taxon>Magnoliopsida</taxon>
        <taxon>eudicotyledons</taxon>
        <taxon>Gunneridae</taxon>
        <taxon>Pentapetalae</taxon>
        <taxon>Saxifragales</taxon>
        <taxon>Altingiaceae</taxon>
        <taxon>Liquidambar</taxon>
    </lineage>
</organism>
<name>A0AAP0N861_LIQFO</name>
<feature type="transmembrane region" description="Helical" evidence="2">
    <location>
        <begin position="22"/>
        <end position="45"/>
    </location>
</feature>
<feature type="region of interest" description="Disordered" evidence="1">
    <location>
        <begin position="126"/>
        <end position="160"/>
    </location>
</feature>
<keyword evidence="2" id="KW-0812">Transmembrane</keyword>
<dbReference type="InterPro" id="IPR008700">
    <property type="entry name" value="TypeIII_avirulence_cleave"/>
</dbReference>
<evidence type="ECO:0000256" key="1">
    <source>
        <dbReference type="SAM" id="MobiDB-lite"/>
    </source>
</evidence>
<evidence type="ECO:0000313" key="5">
    <source>
        <dbReference type="Proteomes" id="UP001415857"/>
    </source>
</evidence>
<evidence type="ECO:0000259" key="3">
    <source>
        <dbReference type="Pfam" id="PF05627"/>
    </source>
</evidence>
<keyword evidence="2" id="KW-1133">Transmembrane helix</keyword>
<dbReference type="PANTHER" id="PTHR33159:SF101">
    <property type="entry name" value="OS04G0379600 PROTEIN"/>
    <property type="match status" value="1"/>
</dbReference>
<dbReference type="PANTHER" id="PTHR33159">
    <property type="entry name" value="RPM1-INTERACTING PROTEIN 4 (RIN4) FAMILY PROTEIN"/>
    <property type="match status" value="1"/>
</dbReference>
<keyword evidence="5" id="KW-1185">Reference proteome</keyword>
<reference evidence="4 5" key="1">
    <citation type="journal article" date="2024" name="Plant J.">
        <title>Genome sequences and population genomics reveal climatic adaptation and genomic divergence between two closely related sweetgum species.</title>
        <authorList>
            <person name="Xu W.Q."/>
            <person name="Ren C.Q."/>
            <person name="Zhang X.Y."/>
            <person name="Comes H.P."/>
            <person name="Liu X.H."/>
            <person name="Li Y.G."/>
            <person name="Kettle C.J."/>
            <person name="Jalonen R."/>
            <person name="Gaisberger H."/>
            <person name="Ma Y.Z."/>
            <person name="Qiu Y.X."/>
        </authorList>
    </citation>
    <scope>NUCLEOTIDE SEQUENCE [LARGE SCALE GENOMIC DNA]</scope>
    <source>
        <strain evidence="4">Hangzhou</strain>
    </source>
</reference>
<dbReference type="Pfam" id="PF05627">
    <property type="entry name" value="AvrRpt-cleavage"/>
    <property type="match status" value="1"/>
</dbReference>
<dbReference type="EMBL" id="JBBPBK010000015">
    <property type="protein sequence ID" value="KAK9268337.1"/>
    <property type="molecule type" value="Genomic_DNA"/>
</dbReference>
<feature type="domain" description="RIN4 pathogenic type III effector avirulence factor Avr cleavage site" evidence="3">
    <location>
        <begin position="98"/>
        <end position="131"/>
    </location>
</feature>
<dbReference type="Proteomes" id="UP001415857">
    <property type="component" value="Unassembled WGS sequence"/>
</dbReference>
<sequence>MDVIEDACVISRRTGGFCDSRIWFLSPFITQSLLGTHLIVVIQAIKRMVQQTWMLCLEYTILYAGKKEHPFMWMQVVGMGCEEKARKHLSREFMSQDNGRPLPKFGDWDVNDPASAEGFTVIFNKARDEKKTGGKAESPEKVDPSTKHGMDPGKPPQAKKWFCCIQAPNAES</sequence>
<gene>
    <name evidence="4" type="ORF">L1049_000086</name>
</gene>
<proteinExistence type="predicted"/>
<accession>A0AAP0N861</accession>
<comment type="caution">
    <text evidence="4">The sequence shown here is derived from an EMBL/GenBank/DDBJ whole genome shotgun (WGS) entry which is preliminary data.</text>
</comment>
<feature type="compositionally biased region" description="Basic and acidic residues" evidence="1">
    <location>
        <begin position="126"/>
        <end position="151"/>
    </location>
</feature>
<dbReference type="InterPro" id="IPR040387">
    <property type="entry name" value="RIN4/NOI4"/>
</dbReference>
<protein>
    <recommendedName>
        <fullName evidence="3">RIN4 pathogenic type III effector avirulence factor Avr cleavage site domain-containing protein</fullName>
    </recommendedName>
</protein>
<dbReference type="AlphaFoldDB" id="A0AAP0N861"/>
<keyword evidence="2" id="KW-0472">Membrane</keyword>